<dbReference type="InterPro" id="IPR042779">
    <property type="entry name" value="MISP/MISP3-like"/>
</dbReference>
<sequence length="649" mass="71768">MDAPPRRWVLKPLSPVLQPSDLRTLSTGPDSSLDHLGFSAGGSSEVASSQQDPSSPEVVFQARHITVYQDAVNTSDECPPSSPSSPSSSSSGSQCGFYSFVEDPTSPEAELNEAWMVSPQRHAQLATLKMEKGFKLQTYANYRKPQSLFSESNGDSQYRVDRYAGVEALQEEEDKHLRKEIIRNQAPKRSLRPLEGSGVTSRTQQLSPAEPSTIDRESISFTAARQQFLKFEQDRKTSLLSPVSFCTTYASPPPQPKENQENSVQAEEPRCQQSNVVDGPDSGLKGLSMEAEGDSSSTRRAGAGGLTAKYETPIEREIRLSQEREENLRRSRGLKISTEEIVEIKTKRLQSPLTPTKALPGLHQGVQVLQGHDKPELNEQKRQDLDPGDPESRVDLNAEDKRRGEGAQSGDTTDVSSPCCPHLHTEDTEFNIRTSGSPRSVPEVQDTRSFHPGSVASRSSSPPMQAMDTPRSWREHLELNGLQSRNAGAPNFIEQEIEEVLKREEELQELRDSSPPQVFSPSPLVNPRITEGPLQPTGQVTLSASHRPPKRMSSISLITAQPWTSSPPTVTSIGGVRPAPPPVGGLTDTLLQDFEERRAQQKLEETSYAGILRLDHVNHEHQKETIKHSDMQQPSGKQHEKFVIFTKFS</sequence>
<organism evidence="2 3">
    <name type="scientific">Takifugu bimaculatus</name>
    <dbReference type="NCBI Taxonomy" id="433685"/>
    <lineage>
        <taxon>Eukaryota</taxon>
        <taxon>Metazoa</taxon>
        <taxon>Chordata</taxon>
        <taxon>Craniata</taxon>
        <taxon>Vertebrata</taxon>
        <taxon>Euteleostomi</taxon>
        <taxon>Actinopterygii</taxon>
        <taxon>Neopterygii</taxon>
        <taxon>Teleostei</taxon>
        <taxon>Neoteleostei</taxon>
        <taxon>Acanthomorphata</taxon>
        <taxon>Eupercaria</taxon>
        <taxon>Tetraodontiformes</taxon>
        <taxon>Tetradontoidea</taxon>
        <taxon>Tetraodontidae</taxon>
        <taxon>Takifugu</taxon>
    </lineage>
</organism>
<feature type="compositionally biased region" description="Polar residues" evidence="1">
    <location>
        <begin position="41"/>
        <end position="54"/>
    </location>
</feature>
<feature type="compositionally biased region" description="Polar residues" evidence="1">
    <location>
        <begin position="198"/>
        <end position="207"/>
    </location>
</feature>
<evidence type="ECO:0000256" key="1">
    <source>
        <dbReference type="SAM" id="MobiDB-lite"/>
    </source>
</evidence>
<feature type="compositionally biased region" description="Low complexity" evidence="1">
    <location>
        <begin position="84"/>
        <end position="93"/>
    </location>
</feature>
<proteinExistence type="predicted"/>
<dbReference type="Proteomes" id="UP000516260">
    <property type="component" value="Chromosome 6"/>
</dbReference>
<protein>
    <submittedName>
        <fullName evidence="2">Uncharacterized protein</fullName>
    </submittedName>
</protein>
<evidence type="ECO:0000313" key="3">
    <source>
        <dbReference type="Proteomes" id="UP000516260"/>
    </source>
</evidence>
<keyword evidence="3" id="KW-1185">Reference proteome</keyword>
<dbReference type="EMBL" id="SWLE01000019">
    <property type="protein sequence ID" value="TNM88113.1"/>
    <property type="molecule type" value="Genomic_DNA"/>
</dbReference>
<feature type="compositionally biased region" description="Basic and acidic residues" evidence="1">
    <location>
        <begin position="371"/>
        <end position="405"/>
    </location>
</feature>
<accession>A0A4Z2B6Y6</accession>
<dbReference type="AlphaFoldDB" id="A0A4Z2B6Y6"/>
<feature type="region of interest" description="Disordered" evidence="1">
    <location>
        <begin position="179"/>
        <end position="218"/>
    </location>
</feature>
<dbReference type="PANTHER" id="PTHR18839:SF0">
    <property type="entry name" value="MITOTIC INTERACTOR AND SUBSTRATE OF PLK1 ISOFORM X1-RELATED"/>
    <property type="match status" value="1"/>
</dbReference>
<feature type="region of interest" description="Disordered" evidence="1">
    <location>
        <begin position="70"/>
        <end position="103"/>
    </location>
</feature>
<feature type="region of interest" description="Disordered" evidence="1">
    <location>
        <begin position="18"/>
        <end position="58"/>
    </location>
</feature>
<feature type="compositionally biased region" description="Polar residues" evidence="1">
    <location>
        <begin position="261"/>
        <end position="276"/>
    </location>
</feature>
<feature type="compositionally biased region" description="Polar residues" evidence="1">
    <location>
        <begin position="21"/>
        <end position="30"/>
    </location>
</feature>
<feature type="region of interest" description="Disordered" evidence="1">
    <location>
        <begin position="245"/>
        <end position="309"/>
    </location>
</feature>
<evidence type="ECO:0000313" key="2">
    <source>
        <dbReference type="EMBL" id="TNM88113.1"/>
    </source>
</evidence>
<name>A0A4Z2B6Y6_9TELE</name>
<reference evidence="2 3" key="1">
    <citation type="submission" date="2019-04" db="EMBL/GenBank/DDBJ databases">
        <title>The sequence and de novo assembly of Takifugu bimaculatus genome using PacBio and Hi-C technologies.</title>
        <authorList>
            <person name="Xu P."/>
            <person name="Liu B."/>
            <person name="Zhou Z."/>
        </authorList>
    </citation>
    <scope>NUCLEOTIDE SEQUENCE [LARGE SCALE GENOMIC DNA]</scope>
    <source>
        <strain evidence="2">TB-2018</strain>
        <tissue evidence="2">Muscle</tissue>
    </source>
</reference>
<gene>
    <name evidence="2" type="ORF">fugu_006334</name>
</gene>
<dbReference type="PANTHER" id="PTHR18839">
    <property type="entry name" value="MITOTIC INTERACTOR AND SUBSTRATE OF PLK1 MISP FAMILY MEMBER"/>
    <property type="match status" value="1"/>
</dbReference>
<comment type="caution">
    <text evidence="2">The sequence shown here is derived from an EMBL/GenBank/DDBJ whole genome shotgun (WGS) entry which is preliminary data.</text>
</comment>
<feature type="region of interest" description="Disordered" evidence="1">
    <location>
        <begin position="345"/>
        <end position="470"/>
    </location>
</feature>